<dbReference type="InterPro" id="IPR009003">
    <property type="entry name" value="Peptidase_S1_PA"/>
</dbReference>
<evidence type="ECO:0000313" key="11">
    <source>
        <dbReference type="EMBL" id="EDV37645.2"/>
    </source>
</evidence>
<evidence type="ECO:0000256" key="6">
    <source>
        <dbReference type="ARBA" id="ARBA00023145"/>
    </source>
</evidence>
<keyword evidence="7" id="KW-1015">Disulfide bond</keyword>
<gene>
    <name evidence="11" type="primary">Dana\GF11314</name>
    <name evidence="11" type="synonym">dana_GLEANR_11380</name>
    <name evidence="11" type="ORF">GF11314</name>
</gene>
<dbReference type="HOGENOM" id="CLU_006842_7_1_1"/>
<dbReference type="PRINTS" id="PR00722">
    <property type="entry name" value="CHYMOTRYPSIN"/>
</dbReference>
<feature type="non-terminal residue" evidence="11">
    <location>
        <position position="322"/>
    </location>
</feature>
<dbReference type="InterPro" id="IPR001254">
    <property type="entry name" value="Trypsin_dom"/>
</dbReference>
<dbReference type="InParanoid" id="B3MF17"/>
<dbReference type="SUPFAM" id="SSF50494">
    <property type="entry name" value="Trypsin-like serine proteases"/>
    <property type="match status" value="1"/>
</dbReference>
<evidence type="ECO:0000256" key="7">
    <source>
        <dbReference type="ARBA" id="ARBA00023157"/>
    </source>
</evidence>
<dbReference type="PANTHER" id="PTHR24276:SF94">
    <property type="entry name" value="AT20289P-RELATED"/>
    <property type="match status" value="1"/>
</dbReference>
<dbReference type="Proteomes" id="UP000007801">
    <property type="component" value="Unassembled WGS sequence"/>
</dbReference>
<feature type="chain" id="PRO_5006454697" description="Peptidase S1 domain-containing protein" evidence="9">
    <location>
        <begin position="18"/>
        <end position="322"/>
    </location>
</feature>
<dbReference type="InterPro" id="IPR050430">
    <property type="entry name" value="Peptidase_S1"/>
</dbReference>
<dbReference type="SMART" id="SM00020">
    <property type="entry name" value="Tryp_SPc"/>
    <property type="match status" value="1"/>
</dbReference>
<name>B3MF17_DROAN</name>
<keyword evidence="6" id="KW-0865">Zymogen</keyword>
<evidence type="ECO:0000259" key="10">
    <source>
        <dbReference type="PROSITE" id="PS50240"/>
    </source>
</evidence>
<evidence type="ECO:0000313" key="12">
    <source>
        <dbReference type="Proteomes" id="UP000007801"/>
    </source>
</evidence>
<dbReference type="CDD" id="cd00190">
    <property type="entry name" value="Tryp_SPc"/>
    <property type="match status" value="1"/>
</dbReference>
<dbReference type="STRING" id="7217.B3MF17"/>
<feature type="compositionally biased region" description="Low complexity" evidence="8">
    <location>
        <begin position="265"/>
        <end position="301"/>
    </location>
</feature>
<dbReference type="GO" id="GO:0004252">
    <property type="term" value="F:serine-type endopeptidase activity"/>
    <property type="evidence" value="ECO:0007669"/>
    <property type="project" value="InterPro"/>
</dbReference>
<evidence type="ECO:0000256" key="8">
    <source>
        <dbReference type="SAM" id="MobiDB-lite"/>
    </source>
</evidence>
<dbReference type="eggNOG" id="KOG3627">
    <property type="taxonomic scope" value="Eukaryota"/>
</dbReference>
<dbReference type="KEGG" id="dan:6494178"/>
<protein>
    <recommendedName>
        <fullName evidence="10">Peptidase S1 domain-containing protein</fullName>
    </recommendedName>
</protein>
<dbReference type="FunFam" id="2.40.10.10:FF:000068">
    <property type="entry name" value="transmembrane protease serine 2"/>
    <property type="match status" value="1"/>
</dbReference>
<feature type="region of interest" description="Disordered" evidence="8">
    <location>
        <begin position="257"/>
        <end position="322"/>
    </location>
</feature>
<dbReference type="AlphaFoldDB" id="B3MF17"/>
<feature type="compositionally biased region" description="Pro residues" evidence="8">
    <location>
        <begin position="302"/>
        <end position="322"/>
    </location>
</feature>
<feature type="signal peptide" evidence="9">
    <location>
        <begin position="1"/>
        <end position="17"/>
    </location>
</feature>
<dbReference type="PROSITE" id="PS50240">
    <property type="entry name" value="TRYPSIN_DOM"/>
    <property type="match status" value="1"/>
</dbReference>
<dbReference type="GO" id="GO:0006508">
    <property type="term" value="P:proteolysis"/>
    <property type="evidence" value="ECO:0007669"/>
    <property type="project" value="UniProtKB-KW"/>
</dbReference>
<evidence type="ECO:0000256" key="3">
    <source>
        <dbReference type="ARBA" id="ARBA00022729"/>
    </source>
</evidence>
<keyword evidence="4 11" id="KW-0378">Hydrolase</keyword>
<keyword evidence="3 9" id="KW-0732">Signal</keyword>
<accession>B3MF17</accession>
<evidence type="ECO:0000256" key="5">
    <source>
        <dbReference type="ARBA" id="ARBA00022825"/>
    </source>
</evidence>
<dbReference type="OrthoDB" id="6380398at2759"/>
<dbReference type="SMR" id="B3MF17"/>
<evidence type="ECO:0000256" key="4">
    <source>
        <dbReference type="ARBA" id="ARBA00022801"/>
    </source>
</evidence>
<evidence type="ECO:0000256" key="2">
    <source>
        <dbReference type="ARBA" id="ARBA00022670"/>
    </source>
</evidence>
<evidence type="ECO:0000256" key="9">
    <source>
        <dbReference type="SAM" id="SignalP"/>
    </source>
</evidence>
<feature type="domain" description="Peptidase S1" evidence="10">
    <location>
        <begin position="29"/>
        <end position="260"/>
    </location>
</feature>
<dbReference type="PANTHER" id="PTHR24276">
    <property type="entry name" value="POLYSERASE-RELATED"/>
    <property type="match status" value="1"/>
</dbReference>
<reference evidence="11 12" key="1">
    <citation type="journal article" date="2007" name="Nature">
        <title>Evolution of genes and genomes on the Drosophila phylogeny.</title>
        <authorList>
            <consortium name="Drosophila 12 Genomes Consortium"/>
            <person name="Clark A.G."/>
            <person name="Eisen M.B."/>
            <person name="Smith D.R."/>
            <person name="Bergman C.M."/>
            <person name="Oliver B."/>
            <person name="Markow T.A."/>
            <person name="Kaufman T.C."/>
            <person name="Kellis M."/>
            <person name="Gelbart W."/>
            <person name="Iyer V.N."/>
            <person name="Pollard D.A."/>
            <person name="Sackton T.B."/>
            <person name="Larracuente A.M."/>
            <person name="Singh N.D."/>
            <person name="Abad J.P."/>
            <person name="Abt D.N."/>
            <person name="Adryan B."/>
            <person name="Aguade M."/>
            <person name="Akashi H."/>
            <person name="Anderson W.W."/>
            <person name="Aquadro C.F."/>
            <person name="Ardell D.H."/>
            <person name="Arguello R."/>
            <person name="Artieri C.G."/>
            <person name="Barbash D.A."/>
            <person name="Barker D."/>
            <person name="Barsanti P."/>
            <person name="Batterham P."/>
            <person name="Batzoglou S."/>
            <person name="Begun D."/>
            <person name="Bhutkar A."/>
            <person name="Blanco E."/>
            <person name="Bosak S.A."/>
            <person name="Bradley R.K."/>
            <person name="Brand A.D."/>
            <person name="Brent M.R."/>
            <person name="Brooks A.N."/>
            <person name="Brown R.H."/>
            <person name="Butlin R.K."/>
            <person name="Caggese C."/>
            <person name="Calvi B.R."/>
            <person name="Bernardo de Carvalho A."/>
            <person name="Caspi A."/>
            <person name="Castrezana S."/>
            <person name="Celniker S.E."/>
            <person name="Chang J.L."/>
            <person name="Chapple C."/>
            <person name="Chatterji S."/>
            <person name="Chinwalla A."/>
            <person name="Civetta A."/>
            <person name="Clifton S.W."/>
            <person name="Comeron J.M."/>
            <person name="Costello J.C."/>
            <person name="Coyne J.A."/>
            <person name="Daub J."/>
            <person name="David R.G."/>
            <person name="Delcher A.L."/>
            <person name="Delehaunty K."/>
            <person name="Do C.B."/>
            <person name="Ebling H."/>
            <person name="Edwards K."/>
            <person name="Eickbush T."/>
            <person name="Evans J.D."/>
            <person name="Filipski A."/>
            <person name="Findeiss S."/>
            <person name="Freyhult E."/>
            <person name="Fulton L."/>
            <person name="Fulton R."/>
            <person name="Garcia A.C."/>
            <person name="Gardiner A."/>
            <person name="Garfield D.A."/>
            <person name="Garvin B.E."/>
            <person name="Gibson G."/>
            <person name="Gilbert D."/>
            <person name="Gnerre S."/>
            <person name="Godfrey J."/>
            <person name="Good R."/>
            <person name="Gotea V."/>
            <person name="Gravely B."/>
            <person name="Greenberg A.J."/>
            <person name="Griffiths-Jones S."/>
            <person name="Gross S."/>
            <person name="Guigo R."/>
            <person name="Gustafson E.A."/>
            <person name="Haerty W."/>
            <person name="Hahn M.W."/>
            <person name="Halligan D.L."/>
            <person name="Halpern A.L."/>
            <person name="Halter G.M."/>
            <person name="Han M.V."/>
            <person name="Heger A."/>
            <person name="Hillier L."/>
            <person name="Hinrichs A.S."/>
            <person name="Holmes I."/>
            <person name="Hoskins R.A."/>
            <person name="Hubisz M.J."/>
            <person name="Hultmark D."/>
            <person name="Huntley M.A."/>
            <person name="Jaffe D.B."/>
            <person name="Jagadeeshan S."/>
            <person name="Jeck W.R."/>
            <person name="Johnson J."/>
            <person name="Jones C.D."/>
            <person name="Jordan W.C."/>
            <person name="Karpen G.H."/>
            <person name="Kataoka E."/>
            <person name="Keightley P.D."/>
            <person name="Kheradpour P."/>
            <person name="Kirkness E.F."/>
            <person name="Koerich L.B."/>
            <person name="Kristiansen K."/>
            <person name="Kudrna D."/>
            <person name="Kulathinal R.J."/>
            <person name="Kumar S."/>
            <person name="Kwok R."/>
            <person name="Lander E."/>
            <person name="Langley C.H."/>
            <person name="Lapoint R."/>
            <person name="Lazzaro B.P."/>
            <person name="Lee S.J."/>
            <person name="Levesque L."/>
            <person name="Li R."/>
            <person name="Lin C.F."/>
            <person name="Lin M.F."/>
            <person name="Lindblad-Toh K."/>
            <person name="Llopart A."/>
            <person name="Long M."/>
            <person name="Low L."/>
            <person name="Lozovsky E."/>
            <person name="Lu J."/>
            <person name="Luo M."/>
            <person name="Machado C.A."/>
            <person name="Makalowski W."/>
            <person name="Marzo M."/>
            <person name="Matsuda M."/>
            <person name="Matzkin L."/>
            <person name="McAllister B."/>
            <person name="McBride C.S."/>
            <person name="McKernan B."/>
            <person name="McKernan K."/>
            <person name="Mendez-Lago M."/>
            <person name="Minx P."/>
            <person name="Mollenhauer M.U."/>
            <person name="Montooth K."/>
            <person name="Mount S.M."/>
            <person name="Mu X."/>
            <person name="Myers E."/>
            <person name="Negre B."/>
            <person name="Newfeld S."/>
            <person name="Nielsen R."/>
            <person name="Noor M.A."/>
            <person name="O'Grady P."/>
            <person name="Pachter L."/>
            <person name="Papaceit M."/>
            <person name="Parisi M.J."/>
            <person name="Parisi M."/>
            <person name="Parts L."/>
            <person name="Pedersen J.S."/>
            <person name="Pesole G."/>
            <person name="Phillippy A.M."/>
            <person name="Ponting C.P."/>
            <person name="Pop M."/>
            <person name="Porcelli D."/>
            <person name="Powell J.R."/>
            <person name="Prohaska S."/>
            <person name="Pruitt K."/>
            <person name="Puig M."/>
            <person name="Quesneville H."/>
            <person name="Ram K.R."/>
            <person name="Rand D."/>
            <person name="Rasmussen M.D."/>
            <person name="Reed L.K."/>
            <person name="Reenan R."/>
            <person name="Reily A."/>
            <person name="Remington K.A."/>
            <person name="Rieger T.T."/>
            <person name="Ritchie M.G."/>
            <person name="Robin C."/>
            <person name="Rogers Y.H."/>
            <person name="Rohde C."/>
            <person name="Rozas J."/>
            <person name="Rubenfield M.J."/>
            <person name="Ruiz A."/>
            <person name="Russo S."/>
            <person name="Salzberg S.L."/>
            <person name="Sanchez-Gracia A."/>
            <person name="Saranga D.J."/>
            <person name="Sato H."/>
            <person name="Schaeffer S.W."/>
            <person name="Schatz M.C."/>
            <person name="Schlenke T."/>
            <person name="Schwartz R."/>
            <person name="Segarra C."/>
            <person name="Singh R.S."/>
            <person name="Sirot L."/>
            <person name="Sirota M."/>
            <person name="Sisneros N.B."/>
            <person name="Smith C.D."/>
            <person name="Smith T.F."/>
            <person name="Spieth J."/>
            <person name="Stage D.E."/>
            <person name="Stark A."/>
            <person name="Stephan W."/>
            <person name="Strausberg R.L."/>
            <person name="Strempel S."/>
            <person name="Sturgill D."/>
            <person name="Sutton G."/>
            <person name="Sutton G.G."/>
            <person name="Tao W."/>
            <person name="Teichmann S."/>
            <person name="Tobari Y.N."/>
            <person name="Tomimura Y."/>
            <person name="Tsolas J.M."/>
            <person name="Valente V.L."/>
            <person name="Venter E."/>
            <person name="Venter J.C."/>
            <person name="Vicario S."/>
            <person name="Vieira F.G."/>
            <person name="Vilella A.J."/>
            <person name="Villasante A."/>
            <person name="Walenz B."/>
            <person name="Wang J."/>
            <person name="Wasserman M."/>
            <person name="Watts T."/>
            <person name="Wilson D."/>
            <person name="Wilson R.K."/>
            <person name="Wing R.A."/>
            <person name="Wolfner M.F."/>
            <person name="Wong A."/>
            <person name="Wong G.K."/>
            <person name="Wu C.I."/>
            <person name="Wu G."/>
            <person name="Yamamoto D."/>
            <person name="Yang H.P."/>
            <person name="Yang S.P."/>
            <person name="Yorke J.A."/>
            <person name="Yoshida K."/>
            <person name="Zdobnov E."/>
            <person name="Zhang P."/>
            <person name="Zhang Y."/>
            <person name="Zimin A.V."/>
            <person name="Baldwin J."/>
            <person name="Abdouelleil A."/>
            <person name="Abdulkadir J."/>
            <person name="Abebe A."/>
            <person name="Abera B."/>
            <person name="Abreu J."/>
            <person name="Acer S.C."/>
            <person name="Aftuck L."/>
            <person name="Alexander A."/>
            <person name="An P."/>
            <person name="Anderson E."/>
            <person name="Anderson S."/>
            <person name="Arachi H."/>
            <person name="Azer M."/>
            <person name="Bachantsang P."/>
            <person name="Barry A."/>
            <person name="Bayul T."/>
            <person name="Berlin A."/>
            <person name="Bessette D."/>
            <person name="Bloom T."/>
            <person name="Blye J."/>
            <person name="Boguslavskiy L."/>
            <person name="Bonnet C."/>
            <person name="Boukhgalter B."/>
            <person name="Bourzgui I."/>
            <person name="Brown A."/>
            <person name="Cahill P."/>
            <person name="Channer S."/>
            <person name="Cheshatsang Y."/>
            <person name="Chuda L."/>
            <person name="Citroen M."/>
            <person name="Collymore A."/>
            <person name="Cooke P."/>
            <person name="Costello M."/>
            <person name="D'Aco K."/>
            <person name="Daza R."/>
            <person name="De Haan G."/>
            <person name="DeGray S."/>
            <person name="DeMaso C."/>
            <person name="Dhargay N."/>
            <person name="Dooley K."/>
            <person name="Dooley E."/>
            <person name="Doricent M."/>
            <person name="Dorje P."/>
            <person name="Dorjee K."/>
            <person name="Dupes A."/>
            <person name="Elong R."/>
            <person name="Falk J."/>
            <person name="Farina A."/>
            <person name="Faro S."/>
            <person name="Ferguson D."/>
            <person name="Fisher S."/>
            <person name="Foley C.D."/>
            <person name="Franke A."/>
            <person name="Friedrich D."/>
            <person name="Gadbois L."/>
            <person name="Gearin G."/>
            <person name="Gearin C.R."/>
            <person name="Giannoukos G."/>
            <person name="Goode T."/>
            <person name="Graham J."/>
            <person name="Grandbois E."/>
            <person name="Grewal S."/>
            <person name="Gyaltsen K."/>
            <person name="Hafez N."/>
            <person name="Hagos B."/>
            <person name="Hall J."/>
            <person name="Henson C."/>
            <person name="Hollinger A."/>
            <person name="Honan T."/>
            <person name="Huard M.D."/>
            <person name="Hughes L."/>
            <person name="Hurhula B."/>
            <person name="Husby M.E."/>
            <person name="Kamat A."/>
            <person name="Kanga B."/>
            <person name="Kashin S."/>
            <person name="Khazanovich D."/>
            <person name="Kisner P."/>
            <person name="Lance K."/>
            <person name="Lara M."/>
            <person name="Lee W."/>
            <person name="Lennon N."/>
            <person name="Letendre F."/>
            <person name="LeVine R."/>
            <person name="Lipovsky A."/>
            <person name="Liu X."/>
            <person name="Liu J."/>
            <person name="Liu S."/>
            <person name="Lokyitsang T."/>
            <person name="Lokyitsang Y."/>
            <person name="Lubonja R."/>
            <person name="Lui A."/>
            <person name="MacDonald P."/>
            <person name="Magnisalis V."/>
            <person name="Maru K."/>
            <person name="Matthews C."/>
            <person name="McCusker W."/>
            <person name="McDonough S."/>
            <person name="Mehta T."/>
            <person name="Meldrim J."/>
            <person name="Meneus L."/>
            <person name="Mihai O."/>
            <person name="Mihalev A."/>
            <person name="Mihova T."/>
            <person name="Mittelman R."/>
            <person name="Mlenga V."/>
            <person name="Montmayeur A."/>
            <person name="Mulrain L."/>
            <person name="Navidi A."/>
            <person name="Naylor J."/>
            <person name="Negash T."/>
            <person name="Nguyen T."/>
            <person name="Nguyen N."/>
            <person name="Nicol R."/>
            <person name="Norbu C."/>
            <person name="Norbu N."/>
            <person name="Novod N."/>
            <person name="O'Neill B."/>
            <person name="Osman S."/>
            <person name="Markiewicz E."/>
            <person name="Oyono O.L."/>
            <person name="Patti C."/>
            <person name="Phunkhang P."/>
            <person name="Pierre F."/>
            <person name="Priest M."/>
            <person name="Raghuraman S."/>
            <person name="Rege F."/>
            <person name="Reyes R."/>
            <person name="Rise C."/>
            <person name="Rogov P."/>
            <person name="Ross K."/>
            <person name="Ryan E."/>
            <person name="Settipalli S."/>
            <person name="Shea T."/>
            <person name="Sherpa N."/>
            <person name="Shi L."/>
            <person name="Shih D."/>
            <person name="Sparrow T."/>
            <person name="Spaulding J."/>
            <person name="Stalker J."/>
            <person name="Stange-Thomann N."/>
            <person name="Stavropoulos S."/>
            <person name="Stone C."/>
            <person name="Strader C."/>
            <person name="Tesfaye S."/>
            <person name="Thomson T."/>
            <person name="Thoulutsang Y."/>
            <person name="Thoulutsang D."/>
            <person name="Topham K."/>
            <person name="Topping I."/>
            <person name="Tsamla T."/>
            <person name="Vassiliev H."/>
            <person name="Vo A."/>
            <person name="Wangchuk T."/>
            <person name="Wangdi T."/>
            <person name="Weiand M."/>
            <person name="Wilkinson J."/>
            <person name="Wilson A."/>
            <person name="Yadav S."/>
            <person name="Young G."/>
            <person name="Yu Q."/>
            <person name="Zembek L."/>
            <person name="Zhong D."/>
            <person name="Zimmer A."/>
            <person name="Zwirko Z."/>
            <person name="Jaffe D.B."/>
            <person name="Alvarez P."/>
            <person name="Brockman W."/>
            <person name="Butler J."/>
            <person name="Chin C."/>
            <person name="Gnerre S."/>
            <person name="Grabherr M."/>
            <person name="Kleber M."/>
            <person name="Mauceli E."/>
            <person name="MacCallum I."/>
        </authorList>
    </citation>
    <scope>NUCLEOTIDE SEQUENCE [LARGE SCALE GENOMIC DNA]</scope>
    <source>
        <strain evidence="12">Tucson 14024-0371.13</strain>
    </source>
</reference>
<keyword evidence="12" id="KW-1185">Reference proteome</keyword>
<evidence type="ECO:0000256" key="1">
    <source>
        <dbReference type="ARBA" id="ARBA00007664"/>
    </source>
</evidence>
<keyword evidence="2" id="KW-0645">Protease</keyword>
<sequence length="322" mass="34117">MWLPFLLVALPWGTVVGGGPLTLANLSRIIGGSAVKISKVPYQAAIILDGSNSCSGAILKESYVLTAASCVSGYSKGSIKVRVGTSSADSGRASAKVCIVISHPSYTYWRFDNNLAILKLCKPLKLSDSIKAIKIADKVPDNDKQVQVSGWGSTCWWGSWWDRCFGSRPSQLQIVTTVVYDRESCASDREVWFGLWDNGISERTLCTWDSGVGACSYDTGAPLVKDDKLVGILSEGGCTTYPDVYANVAGFKSWIADNTKDDTTTPKPTTVSSASTRSSSTSIGTTSSTSSSSTISSSTPPTATPPTKTPPTKTPPTKTPPT</sequence>
<dbReference type="EMBL" id="CH902619">
    <property type="protein sequence ID" value="EDV37645.2"/>
    <property type="molecule type" value="Genomic_DNA"/>
</dbReference>
<comment type="similarity">
    <text evidence="1">Belongs to the peptidase S1 family.</text>
</comment>
<dbReference type="InterPro" id="IPR043504">
    <property type="entry name" value="Peptidase_S1_PA_chymotrypsin"/>
</dbReference>
<dbReference type="InterPro" id="IPR001314">
    <property type="entry name" value="Peptidase_S1A"/>
</dbReference>
<keyword evidence="5" id="KW-0720">Serine protease</keyword>
<dbReference type="Gene3D" id="2.40.10.10">
    <property type="entry name" value="Trypsin-like serine proteases"/>
    <property type="match status" value="1"/>
</dbReference>
<dbReference type="Pfam" id="PF00089">
    <property type="entry name" value="Trypsin"/>
    <property type="match status" value="1"/>
</dbReference>
<organism evidence="11 12">
    <name type="scientific">Drosophila ananassae</name>
    <name type="common">Fruit fly</name>
    <dbReference type="NCBI Taxonomy" id="7217"/>
    <lineage>
        <taxon>Eukaryota</taxon>
        <taxon>Metazoa</taxon>
        <taxon>Ecdysozoa</taxon>
        <taxon>Arthropoda</taxon>
        <taxon>Hexapoda</taxon>
        <taxon>Insecta</taxon>
        <taxon>Pterygota</taxon>
        <taxon>Neoptera</taxon>
        <taxon>Endopterygota</taxon>
        <taxon>Diptera</taxon>
        <taxon>Brachycera</taxon>
        <taxon>Muscomorpha</taxon>
        <taxon>Ephydroidea</taxon>
        <taxon>Drosophilidae</taxon>
        <taxon>Drosophila</taxon>
        <taxon>Sophophora</taxon>
    </lineage>
</organism>
<proteinExistence type="inferred from homology"/>